<accession>A0ACB5T137</accession>
<proteinExistence type="predicted"/>
<dbReference type="Proteomes" id="UP001165064">
    <property type="component" value="Unassembled WGS sequence"/>
</dbReference>
<name>A0ACB5T137_AMBMO</name>
<gene>
    <name evidence="1" type="ORF">Amon02_000363500</name>
</gene>
<sequence>MFARSLRSSLVRTPLLRHTMPTIVPTRHFSIEPLLDVVSVGSDVLQFLHAQSGLPWWAFIPLATISVRSVFTLPFAIIQRLKLRKQNEIRPITNAMAPIFNLKLASNAQLEQLQRKTQQSATHFKTQTEQLTADKIVLVSQKEAAKQRKKLFKEYGCQSWKMAILPAIQIPLWVSMSYNFRLLTGWSTFAHKPIDMSLTTEGLGYLHDLTLSDPYYVLPITLGCIALTNAEWNFKSADLMYLTSRGIKNTSRPTFFDVVMNLSRASIVFLMVMGTQAPAAMVLYWISSNAFSLGQNLLLDRYLPLKYTPYSRFSHSAGKIAKSAVPLVKF</sequence>
<comment type="caution">
    <text evidence="1">The sequence shown here is derived from an EMBL/GenBank/DDBJ whole genome shotgun (WGS) entry which is preliminary data.</text>
</comment>
<protein>
    <submittedName>
        <fullName evidence="1">Unnamed protein product</fullName>
    </submittedName>
</protein>
<reference evidence="1" key="1">
    <citation type="submission" date="2023-04" db="EMBL/GenBank/DDBJ databases">
        <title>Ambrosiozyma monospora NBRC 10751.</title>
        <authorList>
            <person name="Ichikawa N."/>
            <person name="Sato H."/>
            <person name="Tonouchi N."/>
        </authorList>
    </citation>
    <scope>NUCLEOTIDE SEQUENCE</scope>
    <source>
        <strain evidence="1">NBRC 10751</strain>
    </source>
</reference>
<keyword evidence="2" id="KW-1185">Reference proteome</keyword>
<organism evidence="1 2">
    <name type="scientific">Ambrosiozyma monospora</name>
    <name type="common">Yeast</name>
    <name type="synonym">Endomycopsis monosporus</name>
    <dbReference type="NCBI Taxonomy" id="43982"/>
    <lineage>
        <taxon>Eukaryota</taxon>
        <taxon>Fungi</taxon>
        <taxon>Dikarya</taxon>
        <taxon>Ascomycota</taxon>
        <taxon>Saccharomycotina</taxon>
        <taxon>Pichiomycetes</taxon>
        <taxon>Pichiales</taxon>
        <taxon>Pichiaceae</taxon>
        <taxon>Ambrosiozyma</taxon>
    </lineage>
</organism>
<dbReference type="EMBL" id="BSXS01002346">
    <property type="protein sequence ID" value="GME78841.1"/>
    <property type="molecule type" value="Genomic_DNA"/>
</dbReference>
<evidence type="ECO:0000313" key="2">
    <source>
        <dbReference type="Proteomes" id="UP001165064"/>
    </source>
</evidence>
<evidence type="ECO:0000313" key="1">
    <source>
        <dbReference type="EMBL" id="GME78841.1"/>
    </source>
</evidence>